<dbReference type="PANTHER" id="PTHR47551:SF1">
    <property type="entry name" value="TUBULIN--TYROSINE LIGASE PBY1-RELATED"/>
    <property type="match status" value="1"/>
</dbReference>
<dbReference type="PANTHER" id="PTHR47551">
    <property type="entry name" value="TUBULIN--TYROSINE LIGASE PBY1-RELATED"/>
    <property type="match status" value="1"/>
</dbReference>
<dbReference type="OrthoDB" id="202825at2759"/>
<name>A0A1C7MQ38_GRIFR</name>
<dbReference type="Gene3D" id="3.30.470.20">
    <property type="entry name" value="ATP-grasp fold, B domain"/>
    <property type="match status" value="1"/>
</dbReference>
<sequence>MWSDDLWDLGEEMDEGDPQKWWILKPGMADRGMGLRLFHTKDDLQMIFEEFEQDDSDADDAEGEESSHDTTVVTSQLRHFVIQEYLPNPLLLDPAEVPLDGALKPQPEGLLGHKFHLRVYCVASGALTVYIYTRILALFSAVPYIPPAYEDTDINANLAAHLTNTSLQTERGEAGVRLLDEMIGCHILPSPDAATQSAGAHQPKPPRTMGQAIDVDQIRIVGKESIEGLQQDTNHLSLADVEDLRTQIAEVLGETFKAAIEMSVHFQPLPNAFELYGVDFLVTHTPSPTSERKFQVKLLEVNSEPAIELTGPRLTWILEDLFRAIGKVCVAPFFRDPSLVPKEEEEKWEVGQTRDALRKCLDLQASWGRHSFRDKPQETMKLFAMLA</sequence>
<evidence type="ECO:0000313" key="2">
    <source>
        <dbReference type="Proteomes" id="UP000092993"/>
    </source>
</evidence>
<comment type="caution">
    <text evidence="1">The sequence shown here is derived from an EMBL/GenBank/DDBJ whole genome shotgun (WGS) entry which is preliminary data.</text>
</comment>
<dbReference type="InterPro" id="IPR027746">
    <property type="entry name" value="TTL"/>
</dbReference>
<dbReference type="Proteomes" id="UP000092993">
    <property type="component" value="Unassembled WGS sequence"/>
</dbReference>
<dbReference type="EMBL" id="LUGG01000001">
    <property type="protein sequence ID" value="OBZ78968.1"/>
    <property type="molecule type" value="Genomic_DNA"/>
</dbReference>
<keyword evidence="1" id="KW-0436">Ligase</keyword>
<dbReference type="SUPFAM" id="SSF56059">
    <property type="entry name" value="Glutathione synthetase ATP-binding domain-like"/>
    <property type="match status" value="1"/>
</dbReference>
<dbReference type="PROSITE" id="PS51221">
    <property type="entry name" value="TTL"/>
    <property type="match status" value="1"/>
</dbReference>
<gene>
    <name evidence="1" type="primary">PBY1</name>
    <name evidence="1" type="ORF">A0H81_00684</name>
</gene>
<dbReference type="GO" id="GO:0016874">
    <property type="term" value="F:ligase activity"/>
    <property type="evidence" value="ECO:0007669"/>
    <property type="project" value="UniProtKB-KW"/>
</dbReference>
<dbReference type="OMA" id="LARKDHM"/>
<accession>A0A1C7MQ38</accession>
<reference evidence="1 2" key="1">
    <citation type="submission" date="2016-03" db="EMBL/GenBank/DDBJ databases">
        <title>Whole genome sequencing of Grifola frondosa 9006-11.</title>
        <authorList>
            <person name="Min B."/>
            <person name="Park H."/>
            <person name="Kim J.-G."/>
            <person name="Cho H."/>
            <person name="Oh Y.-L."/>
            <person name="Kong W.-S."/>
            <person name="Choi I.-G."/>
        </authorList>
    </citation>
    <scope>NUCLEOTIDE SEQUENCE [LARGE SCALE GENOMIC DNA]</scope>
    <source>
        <strain evidence="1 2">9006-11</strain>
    </source>
</reference>
<keyword evidence="2" id="KW-1185">Reference proteome</keyword>
<dbReference type="Pfam" id="PF03133">
    <property type="entry name" value="TTL"/>
    <property type="match status" value="2"/>
</dbReference>
<dbReference type="InterPro" id="IPR004344">
    <property type="entry name" value="TTL/TTLL_fam"/>
</dbReference>
<dbReference type="STRING" id="5627.A0A1C7MQ38"/>
<proteinExistence type="predicted"/>
<dbReference type="AlphaFoldDB" id="A0A1C7MQ38"/>
<dbReference type="GO" id="GO:0000932">
    <property type="term" value="C:P-body"/>
    <property type="evidence" value="ECO:0007669"/>
    <property type="project" value="TreeGrafter"/>
</dbReference>
<protein>
    <submittedName>
        <fullName evidence="1">Putative tubulin--tyrosine ligase PBY1</fullName>
    </submittedName>
</protein>
<evidence type="ECO:0000313" key="1">
    <source>
        <dbReference type="EMBL" id="OBZ78968.1"/>
    </source>
</evidence>
<organism evidence="1 2">
    <name type="scientific">Grifola frondosa</name>
    <name type="common">Maitake</name>
    <name type="synonym">Polyporus frondosus</name>
    <dbReference type="NCBI Taxonomy" id="5627"/>
    <lineage>
        <taxon>Eukaryota</taxon>
        <taxon>Fungi</taxon>
        <taxon>Dikarya</taxon>
        <taxon>Basidiomycota</taxon>
        <taxon>Agaricomycotina</taxon>
        <taxon>Agaricomycetes</taxon>
        <taxon>Polyporales</taxon>
        <taxon>Grifolaceae</taxon>
        <taxon>Grifola</taxon>
    </lineage>
</organism>